<evidence type="ECO:0000313" key="2">
    <source>
        <dbReference type="Proteomes" id="UP000294820"/>
    </source>
</evidence>
<name>A0A375AC32_9GAMM</name>
<dbReference type="KEGG" id="daq:DAQ1742_02674"/>
<sequence>MSRRACTVACTRISRLAVAFSLTGTVILAAGTASMLL</sequence>
<keyword evidence="2" id="KW-1185">Reference proteome</keyword>
<dbReference type="Proteomes" id="UP000294820">
    <property type="component" value="Chromosome 1"/>
</dbReference>
<evidence type="ECO:0000313" key="1">
    <source>
        <dbReference type="EMBL" id="SLM63547.1"/>
    </source>
</evidence>
<dbReference type="EMBL" id="LT615367">
    <property type="protein sequence ID" value="SLM63547.1"/>
    <property type="molecule type" value="Genomic_DNA"/>
</dbReference>
<dbReference type="AlphaFoldDB" id="A0A375AC32"/>
<proteinExistence type="predicted"/>
<organism evidence="1 2">
    <name type="scientific">Dickeya aquatica</name>
    <dbReference type="NCBI Taxonomy" id="1401087"/>
    <lineage>
        <taxon>Bacteria</taxon>
        <taxon>Pseudomonadati</taxon>
        <taxon>Pseudomonadota</taxon>
        <taxon>Gammaproteobacteria</taxon>
        <taxon>Enterobacterales</taxon>
        <taxon>Pectobacteriaceae</taxon>
        <taxon>Dickeya</taxon>
    </lineage>
</organism>
<gene>
    <name evidence="1" type="ORF">DAQ1742_02674</name>
</gene>
<protein>
    <submittedName>
        <fullName evidence="1">Uncharacterized protein</fullName>
    </submittedName>
</protein>
<accession>A0A375AC32</accession>
<reference evidence="1 2" key="1">
    <citation type="submission" date="2016-09" db="EMBL/GenBank/DDBJ databases">
        <authorList>
            <person name="Reverchon S."/>
            <person name="Nasser W."/>
            <person name="Leonard S."/>
            <person name="Brochier C."/>
            <person name="Duprey A."/>
        </authorList>
    </citation>
    <scope>NUCLEOTIDE SEQUENCE [LARGE SCALE GENOMIC DNA]</scope>
    <source>
        <strain evidence="1 2">174/2</strain>
    </source>
</reference>